<proteinExistence type="predicted"/>
<organism evidence="1 2">
    <name type="scientific">Coemansia nantahalensis</name>
    <dbReference type="NCBI Taxonomy" id="2789366"/>
    <lineage>
        <taxon>Eukaryota</taxon>
        <taxon>Fungi</taxon>
        <taxon>Fungi incertae sedis</taxon>
        <taxon>Zoopagomycota</taxon>
        <taxon>Kickxellomycotina</taxon>
        <taxon>Kickxellomycetes</taxon>
        <taxon>Kickxellales</taxon>
        <taxon>Kickxellaceae</taxon>
        <taxon>Coemansia</taxon>
    </lineage>
</organism>
<dbReference type="Proteomes" id="UP001140234">
    <property type="component" value="Unassembled WGS sequence"/>
</dbReference>
<sequence length="125" mass="13695">MYLRELPGGLIPAPQCAAMLAHFTADDAAPMDDYALDGRINGMAAAIQTMPGPYRSTLAHLFTHLDKVQAFQEFNMMNSENLGIVFGPTILPPGSNPANAAMDIRRSAKMVKFILDNRRAIFEQV</sequence>
<protein>
    <submittedName>
        <fullName evidence="1">Rho GTPase-activating protein 9</fullName>
    </submittedName>
</protein>
<accession>A0ACC1JZW9</accession>
<reference evidence="1" key="1">
    <citation type="submission" date="2022-07" db="EMBL/GenBank/DDBJ databases">
        <title>Phylogenomic reconstructions and comparative analyses of Kickxellomycotina fungi.</title>
        <authorList>
            <person name="Reynolds N.K."/>
            <person name="Stajich J.E."/>
            <person name="Barry K."/>
            <person name="Grigoriev I.V."/>
            <person name="Crous P."/>
            <person name="Smith M.E."/>
        </authorList>
    </citation>
    <scope>NUCLEOTIDE SEQUENCE</scope>
    <source>
        <strain evidence="1">CBS 109366</strain>
    </source>
</reference>
<name>A0ACC1JZW9_9FUNG</name>
<gene>
    <name evidence="1" type="primary">ARHGAP9</name>
    <name evidence="1" type="ORF">IWQ57_002515</name>
</gene>
<dbReference type="EMBL" id="JANBUJ010000668">
    <property type="protein sequence ID" value="KAJ2770754.1"/>
    <property type="molecule type" value="Genomic_DNA"/>
</dbReference>
<comment type="caution">
    <text evidence="1">The sequence shown here is derived from an EMBL/GenBank/DDBJ whole genome shotgun (WGS) entry which is preliminary data.</text>
</comment>
<keyword evidence="2" id="KW-1185">Reference proteome</keyword>
<evidence type="ECO:0000313" key="2">
    <source>
        <dbReference type="Proteomes" id="UP001140234"/>
    </source>
</evidence>
<evidence type="ECO:0000313" key="1">
    <source>
        <dbReference type="EMBL" id="KAJ2770754.1"/>
    </source>
</evidence>